<organism evidence="2 3">
    <name type="scientific">Lichtheimia corymbifera JMRC:FSU:9682</name>
    <dbReference type="NCBI Taxonomy" id="1263082"/>
    <lineage>
        <taxon>Eukaryota</taxon>
        <taxon>Fungi</taxon>
        <taxon>Fungi incertae sedis</taxon>
        <taxon>Mucoromycota</taxon>
        <taxon>Mucoromycotina</taxon>
        <taxon>Mucoromycetes</taxon>
        <taxon>Mucorales</taxon>
        <taxon>Lichtheimiaceae</taxon>
        <taxon>Lichtheimia</taxon>
    </lineage>
</organism>
<keyword evidence="3" id="KW-1185">Reference proteome</keyword>
<proteinExistence type="predicted"/>
<keyword evidence="1" id="KW-0812">Transmembrane</keyword>
<reference evidence="2" key="1">
    <citation type="submission" date="2013-08" db="EMBL/GenBank/DDBJ databases">
        <title>Gene expansion shapes genome architecture in the human pathogen Lichtheimia corymbifera: an evolutionary genomics analysis in the ancient terrestrial Mucorales (Mucoromycotina).</title>
        <authorList>
            <person name="Schwartze V.U."/>
            <person name="Winter S."/>
            <person name="Shelest E."/>
            <person name="Marcet-Houben M."/>
            <person name="Horn F."/>
            <person name="Wehner S."/>
            <person name="Hoffmann K."/>
            <person name="Riege K."/>
            <person name="Sammeth M."/>
            <person name="Nowrousian M."/>
            <person name="Valiante V."/>
            <person name="Linde J."/>
            <person name="Jacobsen I.D."/>
            <person name="Marz M."/>
            <person name="Brakhage A.A."/>
            <person name="Gabaldon T."/>
            <person name="Bocker S."/>
            <person name="Voigt K."/>
        </authorList>
    </citation>
    <scope>NUCLEOTIDE SEQUENCE [LARGE SCALE GENOMIC DNA]</scope>
    <source>
        <strain evidence="2">FSU 9682</strain>
    </source>
</reference>
<dbReference type="InterPro" id="IPR010530">
    <property type="entry name" value="B12D"/>
</dbReference>
<dbReference type="AlphaFoldDB" id="A0A068RR78"/>
<dbReference type="OrthoDB" id="5511684at2759"/>
<evidence type="ECO:0000313" key="2">
    <source>
        <dbReference type="EMBL" id="CDH52678.1"/>
    </source>
</evidence>
<evidence type="ECO:0000313" key="3">
    <source>
        <dbReference type="Proteomes" id="UP000027586"/>
    </source>
</evidence>
<dbReference type="Pfam" id="PF06522">
    <property type="entry name" value="B12D"/>
    <property type="match status" value="1"/>
</dbReference>
<name>A0A068RR78_9FUNG</name>
<dbReference type="Proteomes" id="UP000027586">
    <property type="component" value="Unassembled WGS sequence"/>
</dbReference>
<accession>A0A068RR78</accession>
<comment type="caution">
    <text evidence="2">The sequence shown here is derived from an EMBL/GenBank/DDBJ whole genome shotgun (WGS) entry which is preliminary data.</text>
</comment>
<evidence type="ECO:0000256" key="1">
    <source>
        <dbReference type="SAM" id="Phobius"/>
    </source>
</evidence>
<dbReference type="VEuPathDB" id="FungiDB:LCOR_04127.1"/>
<dbReference type="PANTHER" id="PTHR14256">
    <property type="entry name" value="NADH-UBIQUINONE OXIDOREDUCTASE MLRQ SUBUNIT"/>
    <property type="match status" value="1"/>
</dbReference>
<dbReference type="PANTHER" id="PTHR14256:SF1">
    <property type="entry name" value="GEO09626P1"/>
    <property type="match status" value="1"/>
</dbReference>
<keyword evidence="1" id="KW-0472">Membrane</keyword>
<dbReference type="STRING" id="1263082.A0A068RR78"/>
<sequence length="83" mass="9589">MHNTVGHFFRKSILKPEVAPLIAILGTALGGAVFMTVKQSRAPDVCWDHKHNPYPWQEIKAGEQVKLMALNQKYDSRWERSKW</sequence>
<feature type="transmembrane region" description="Helical" evidence="1">
    <location>
        <begin position="18"/>
        <end position="37"/>
    </location>
</feature>
<protein>
    <submittedName>
        <fullName evidence="2">Uncharacterized protein</fullName>
    </submittedName>
</protein>
<dbReference type="EMBL" id="CBTN010000014">
    <property type="protein sequence ID" value="CDH52678.1"/>
    <property type="molecule type" value="Genomic_DNA"/>
</dbReference>
<keyword evidence="1" id="KW-1133">Transmembrane helix</keyword>
<gene>
    <name evidence="2" type="ORF">LCOR_04127.1</name>
</gene>